<evidence type="ECO:0000313" key="3">
    <source>
        <dbReference type="EMBL" id="BAL80428.1"/>
    </source>
</evidence>
<dbReference type="SUPFAM" id="SSF56601">
    <property type="entry name" value="beta-lactamase/transpeptidase-like"/>
    <property type="match status" value="1"/>
</dbReference>
<dbReference type="KEGG" id="cex:CSE_03020"/>
<feature type="domain" description="Beta-lactamase-related" evidence="2">
    <location>
        <begin position="4"/>
        <end position="333"/>
    </location>
</feature>
<dbReference type="PANTHER" id="PTHR43283">
    <property type="entry name" value="BETA-LACTAMASE-RELATED"/>
    <property type="match status" value="1"/>
</dbReference>
<dbReference type="Proteomes" id="UP000004793">
    <property type="component" value="Chromosome"/>
</dbReference>
<evidence type="ECO:0000313" key="4">
    <source>
        <dbReference type="Proteomes" id="UP000004793"/>
    </source>
</evidence>
<dbReference type="Pfam" id="PF00144">
    <property type="entry name" value="Beta-lactamase"/>
    <property type="match status" value="1"/>
</dbReference>
<proteinExistence type="predicted"/>
<reference evidence="3 4" key="1">
    <citation type="submission" date="2011-01" db="EMBL/GenBank/DDBJ databases">
        <title>Whole genome sequence of Caldisericum exile AZM16c01.</title>
        <authorList>
            <person name="Narita-Yamada S."/>
            <person name="Kawakoshi A."/>
            <person name="Nakamura S."/>
            <person name="Sasagawa M."/>
            <person name="Fukada J."/>
            <person name="Sekine M."/>
            <person name="Kato Y."/>
            <person name="Fukai R."/>
            <person name="Sasaki K."/>
            <person name="Hanamaki A."/>
            <person name="Narita H."/>
            <person name="Konno Y."/>
            <person name="Mori K."/>
            <person name="Yamazaki S."/>
            <person name="Suzuki K."/>
            <person name="Fujita N."/>
        </authorList>
    </citation>
    <scope>NUCLEOTIDE SEQUENCE [LARGE SCALE GENOMIC DNA]</scope>
    <source>
        <strain evidence="4">DSM 21853 / NBRC 104410 / AZM16c01</strain>
    </source>
</reference>
<dbReference type="GO" id="GO:0016787">
    <property type="term" value="F:hydrolase activity"/>
    <property type="evidence" value="ECO:0007669"/>
    <property type="project" value="UniProtKB-KW"/>
</dbReference>
<dbReference type="Gene3D" id="3.40.710.10">
    <property type="entry name" value="DD-peptidase/beta-lactamase superfamily"/>
    <property type="match status" value="1"/>
</dbReference>
<dbReference type="InterPro" id="IPR050789">
    <property type="entry name" value="Diverse_Enzym_Activities"/>
</dbReference>
<dbReference type="AlphaFoldDB" id="A0A7U6GDJ6"/>
<evidence type="ECO:0000256" key="1">
    <source>
        <dbReference type="ARBA" id="ARBA00022801"/>
    </source>
</evidence>
<dbReference type="InterPro" id="IPR001466">
    <property type="entry name" value="Beta-lactam-related"/>
</dbReference>
<protein>
    <submittedName>
        <fullName evidence="3">Peptidase S12 family protein</fullName>
    </submittedName>
</protein>
<dbReference type="PANTHER" id="PTHR43283:SF11">
    <property type="entry name" value="BETA-LACTAMASE-RELATED DOMAIN-CONTAINING PROTEIN"/>
    <property type="match status" value="1"/>
</dbReference>
<name>A0A7U6GDJ6_CALEA</name>
<accession>A0A7U6GDJ6</accession>
<sequence length="349" mass="39012">MKLEKVIDDALENKIATGIAVSIVDRKNRIFEITKGHTEEEGEDITKATLFDLASLTKVVFTTPYILKLVEDGLLSINDPVSLYVNGFPENITLKNLLTHTGGLKPWLPLFSDDLNIDNSKPYEVKQITKEEAIDKIIKFGIDASPNVKVEYSDLGFILLGFIIETITKKDLKECAREFFDEISMFSTTFGPVQGDVASTEIVQGKHLKGIVHDENARALGGISGHAGLFSNLNDLERYALFILNSGSIDEKRILTEDSIVLMKETATTDLKPERTIGFIKGKYLSTAPDFASVESIGHTGFTGTSIYFDFKRSIAIIILTNRVYYGRENNKHMHLRRIIGNLIYKEIL</sequence>
<organism evidence="3 4">
    <name type="scientific">Caldisericum exile (strain DSM 21853 / NBRC 104410 / AZM16c01)</name>
    <dbReference type="NCBI Taxonomy" id="511051"/>
    <lineage>
        <taxon>Bacteria</taxon>
        <taxon>Pseudomonadati</taxon>
        <taxon>Caldisericota/Cryosericota group</taxon>
        <taxon>Caldisericota</taxon>
        <taxon>Caldisericia</taxon>
        <taxon>Caldisericales</taxon>
        <taxon>Caldisericaceae</taxon>
        <taxon>Caldisericum</taxon>
    </lineage>
</organism>
<dbReference type="EMBL" id="AP012051">
    <property type="protein sequence ID" value="BAL80428.1"/>
    <property type="molecule type" value="Genomic_DNA"/>
</dbReference>
<dbReference type="OrthoDB" id="9793489at2"/>
<keyword evidence="1" id="KW-0378">Hydrolase</keyword>
<gene>
    <name evidence="3" type="ordered locus">CSE_03020</name>
</gene>
<keyword evidence="4" id="KW-1185">Reference proteome</keyword>
<dbReference type="InterPro" id="IPR012338">
    <property type="entry name" value="Beta-lactam/transpept-like"/>
</dbReference>
<evidence type="ECO:0000259" key="2">
    <source>
        <dbReference type="Pfam" id="PF00144"/>
    </source>
</evidence>
<dbReference type="RefSeq" id="WP_014452835.1">
    <property type="nucleotide sequence ID" value="NC_017096.1"/>
</dbReference>